<dbReference type="InterPro" id="IPR058792">
    <property type="entry name" value="Beta-barrel_RND_2"/>
</dbReference>
<dbReference type="InterPro" id="IPR006143">
    <property type="entry name" value="RND_pump_MFP"/>
</dbReference>
<dbReference type="RefSeq" id="WP_377129096.1">
    <property type="nucleotide sequence ID" value="NZ_JBHUON010000019.1"/>
</dbReference>
<dbReference type="Pfam" id="PF25954">
    <property type="entry name" value="Beta-barrel_RND_2"/>
    <property type="match status" value="1"/>
</dbReference>
<gene>
    <name evidence="7" type="ORF">ACFSYC_14550</name>
</gene>
<dbReference type="Pfam" id="PF25893">
    <property type="entry name" value="HH_CzcB"/>
    <property type="match status" value="1"/>
</dbReference>
<dbReference type="NCBIfam" id="TIGR01730">
    <property type="entry name" value="RND_mfp"/>
    <property type="match status" value="1"/>
</dbReference>
<dbReference type="Gene3D" id="1.10.287.470">
    <property type="entry name" value="Helix hairpin bin"/>
    <property type="match status" value="1"/>
</dbReference>
<accession>A0ABW5XU08</accession>
<keyword evidence="8" id="KW-1185">Reference proteome</keyword>
<evidence type="ECO:0000259" key="5">
    <source>
        <dbReference type="Pfam" id="PF25973"/>
    </source>
</evidence>
<feature type="domain" description="CusB-like beta-barrel" evidence="4">
    <location>
        <begin position="218"/>
        <end position="287"/>
    </location>
</feature>
<dbReference type="Pfam" id="PF25989">
    <property type="entry name" value="YknX_C"/>
    <property type="match status" value="1"/>
</dbReference>
<dbReference type="InterPro" id="IPR058647">
    <property type="entry name" value="BSH_CzcB-like"/>
</dbReference>
<evidence type="ECO:0000259" key="4">
    <source>
        <dbReference type="Pfam" id="PF25954"/>
    </source>
</evidence>
<dbReference type="Pfam" id="PF25973">
    <property type="entry name" value="BSH_CzcB"/>
    <property type="match status" value="1"/>
</dbReference>
<comment type="caution">
    <text evidence="7">The sequence shown here is derived from an EMBL/GenBank/DDBJ whole genome shotgun (WGS) entry which is preliminary data.</text>
</comment>
<evidence type="ECO:0000256" key="2">
    <source>
        <dbReference type="SAM" id="Coils"/>
    </source>
</evidence>
<dbReference type="InterPro" id="IPR058637">
    <property type="entry name" value="YknX-like_C"/>
</dbReference>
<dbReference type="Gene3D" id="2.40.50.100">
    <property type="match status" value="1"/>
</dbReference>
<dbReference type="Proteomes" id="UP001597601">
    <property type="component" value="Unassembled WGS sequence"/>
</dbReference>
<proteinExistence type="inferred from homology"/>
<feature type="domain" description="CzcB-like barrel-sandwich hybrid" evidence="5">
    <location>
        <begin position="88"/>
        <end position="200"/>
    </location>
</feature>
<dbReference type="PANTHER" id="PTHR30469">
    <property type="entry name" value="MULTIDRUG RESISTANCE PROTEIN MDTA"/>
    <property type="match status" value="1"/>
</dbReference>
<dbReference type="Gene3D" id="2.40.420.20">
    <property type="match status" value="1"/>
</dbReference>
<dbReference type="SUPFAM" id="SSF111369">
    <property type="entry name" value="HlyD-like secretion proteins"/>
    <property type="match status" value="1"/>
</dbReference>
<feature type="domain" description="CzcB-like alpha-helical hairpin" evidence="3">
    <location>
        <begin position="120"/>
        <end position="175"/>
    </location>
</feature>
<protein>
    <submittedName>
        <fullName evidence="7">Efflux RND transporter periplasmic adaptor subunit</fullName>
    </submittedName>
</protein>
<organism evidence="7 8">
    <name type="scientific">Mucilaginibacter antarcticus</name>
    <dbReference type="NCBI Taxonomy" id="1855725"/>
    <lineage>
        <taxon>Bacteria</taxon>
        <taxon>Pseudomonadati</taxon>
        <taxon>Bacteroidota</taxon>
        <taxon>Sphingobacteriia</taxon>
        <taxon>Sphingobacteriales</taxon>
        <taxon>Sphingobacteriaceae</taxon>
        <taxon>Mucilaginibacter</taxon>
    </lineage>
</organism>
<dbReference type="InterPro" id="IPR058648">
    <property type="entry name" value="HH_CzcB-like"/>
</dbReference>
<evidence type="ECO:0000256" key="1">
    <source>
        <dbReference type="ARBA" id="ARBA00009477"/>
    </source>
</evidence>
<evidence type="ECO:0000313" key="8">
    <source>
        <dbReference type="Proteomes" id="UP001597601"/>
    </source>
</evidence>
<keyword evidence="2" id="KW-0175">Coiled coil</keyword>
<name>A0ABW5XU08_9SPHI</name>
<evidence type="ECO:0000313" key="7">
    <source>
        <dbReference type="EMBL" id="MFD2865918.1"/>
    </source>
</evidence>
<dbReference type="PANTHER" id="PTHR30469:SF15">
    <property type="entry name" value="HLYD FAMILY OF SECRETION PROTEINS"/>
    <property type="match status" value="1"/>
</dbReference>
<feature type="domain" description="YknX-like C-terminal permuted SH3-like" evidence="6">
    <location>
        <begin position="295"/>
        <end position="362"/>
    </location>
</feature>
<evidence type="ECO:0000259" key="3">
    <source>
        <dbReference type="Pfam" id="PF25893"/>
    </source>
</evidence>
<feature type="coiled-coil region" evidence="2">
    <location>
        <begin position="155"/>
        <end position="182"/>
    </location>
</feature>
<sequence>MKKLLYIPILLLAAACSDKPKDKATELAELKKQQAEINDKITKLQAEGGTTDSAKTADVSVYKIEAKSFSNYVEIQGKVDAEENVTAYPQAQGIITAIYVRPGQRVSRGQTLVQLDNSVLKQQLLQAQAQVELSSTLFQRQKNLWDQKIGTEVQFLQAKTNLQTTQKQYDALKQQAALYTIKSPINGSVELMDLKLGQAAGPGTTGINIVNDNSLKAKANVPESYAGSVRTGNTVKVVFPDAKDSITAKINFAGKAIDPISRSFPVEVKLPSRSSLRPNMTAVLKIADYTNANAISIPIKAIQQSEAGDYVYINVNGVAKRIAITEGKISNGSAEIKTGLKAGDEVIVDGAADIEEGDKVRVLQGIK</sequence>
<dbReference type="Gene3D" id="2.40.30.170">
    <property type="match status" value="1"/>
</dbReference>
<dbReference type="PROSITE" id="PS51257">
    <property type="entry name" value="PROKAR_LIPOPROTEIN"/>
    <property type="match status" value="1"/>
</dbReference>
<comment type="similarity">
    <text evidence="1">Belongs to the membrane fusion protein (MFP) (TC 8.A.1) family.</text>
</comment>
<evidence type="ECO:0000259" key="6">
    <source>
        <dbReference type="Pfam" id="PF25989"/>
    </source>
</evidence>
<dbReference type="EMBL" id="JBHUON010000019">
    <property type="protein sequence ID" value="MFD2865918.1"/>
    <property type="molecule type" value="Genomic_DNA"/>
</dbReference>
<reference evidence="8" key="1">
    <citation type="journal article" date="2019" name="Int. J. Syst. Evol. Microbiol.">
        <title>The Global Catalogue of Microorganisms (GCM) 10K type strain sequencing project: providing services to taxonomists for standard genome sequencing and annotation.</title>
        <authorList>
            <consortium name="The Broad Institute Genomics Platform"/>
            <consortium name="The Broad Institute Genome Sequencing Center for Infectious Disease"/>
            <person name="Wu L."/>
            <person name="Ma J."/>
        </authorList>
    </citation>
    <scope>NUCLEOTIDE SEQUENCE [LARGE SCALE GENOMIC DNA]</scope>
    <source>
        <strain evidence="8">KCTC 52232</strain>
    </source>
</reference>